<accession>A0AAU9X6G9</accession>
<dbReference type="EMBL" id="CALNXJ010000031">
    <property type="protein sequence ID" value="CAH3137347.1"/>
    <property type="molecule type" value="Genomic_DNA"/>
</dbReference>
<evidence type="ECO:0000256" key="1">
    <source>
        <dbReference type="SAM" id="MobiDB-lite"/>
    </source>
</evidence>
<proteinExistence type="predicted"/>
<dbReference type="AlphaFoldDB" id="A0AAU9X6G9"/>
<feature type="region of interest" description="Disordered" evidence="1">
    <location>
        <begin position="127"/>
        <end position="155"/>
    </location>
</feature>
<sequence length="155" mass="17964">MCHVNWPVLRKVKLKGEATLEGEYNTAVKQQGVTRSLEIKWEENRGKILAELTMNRTKKNTGDAKPMKQRERIAKDRSSCTDKYPLPSNLLLAKFKLRRAAGSKVSKLWLKRKQLLVPEIQRKTQHITEEKDQLVKKKKTGQKMAGIRSRNSKRI</sequence>
<reference evidence="2 3" key="1">
    <citation type="submission" date="2022-05" db="EMBL/GenBank/DDBJ databases">
        <authorList>
            <consortium name="Genoscope - CEA"/>
            <person name="William W."/>
        </authorList>
    </citation>
    <scope>NUCLEOTIDE SEQUENCE [LARGE SCALE GENOMIC DNA]</scope>
</reference>
<feature type="region of interest" description="Disordered" evidence="1">
    <location>
        <begin position="57"/>
        <end position="80"/>
    </location>
</feature>
<name>A0AAU9X6G9_9CNID</name>
<evidence type="ECO:0000313" key="3">
    <source>
        <dbReference type="Proteomes" id="UP001159428"/>
    </source>
</evidence>
<gene>
    <name evidence="2" type="ORF">PMEA_00018035</name>
</gene>
<comment type="caution">
    <text evidence="2">The sequence shown here is derived from an EMBL/GenBank/DDBJ whole genome shotgun (WGS) entry which is preliminary data.</text>
</comment>
<keyword evidence="3" id="KW-1185">Reference proteome</keyword>
<protein>
    <submittedName>
        <fullName evidence="2">Uncharacterized protein</fullName>
    </submittedName>
</protein>
<dbReference type="Proteomes" id="UP001159428">
    <property type="component" value="Unassembled WGS sequence"/>
</dbReference>
<organism evidence="2 3">
    <name type="scientific">Pocillopora meandrina</name>
    <dbReference type="NCBI Taxonomy" id="46732"/>
    <lineage>
        <taxon>Eukaryota</taxon>
        <taxon>Metazoa</taxon>
        <taxon>Cnidaria</taxon>
        <taxon>Anthozoa</taxon>
        <taxon>Hexacorallia</taxon>
        <taxon>Scleractinia</taxon>
        <taxon>Astrocoeniina</taxon>
        <taxon>Pocilloporidae</taxon>
        <taxon>Pocillopora</taxon>
    </lineage>
</organism>
<evidence type="ECO:0000313" key="2">
    <source>
        <dbReference type="EMBL" id="CAH3137347.1"/>
    </source>
</evidence>
<feature type="compositionally biased region" description="Basic and acidic residues" evidence="1">
    <location>
        <begin position="60"/>
        <end position="80"/>
    </location>
</feature>